<dbReference type="Gene3D" id="3.40.50.150">
    <property type="entry name" value="Vaccinia Virus protein VP39"/>
    <property type="match status" value="1"/>
</dbReference>
<dbReference type="STRING" id="553510.B1H19_01865"/>
<dbReference type="Proteomes" id="UP000192726">
    <property type="component" value="Chromosome"/>
</dbReference>
<evidence type="ECO:0000259" key="4">
    <source>
        <dbReference type="Pfam" id="PF13649"/>
    </source>
</evidence>
<evidence type="ECO:0000313" key="6">
    <source>
        <dbReference type="Proteomes" id="UP000192726"/>
    </source>
</evidence>
<dbReference type="RefSeq" id="WP_083102525.1">
    <property type="nucleotide sequence ID" value="NZ_CP020569.1"/>
</dbReference>
<name>A0A1V0TJI9_9ACTN</name>
<dbReference type="GO" id="GO:0032259">
    <property type="term" value="P:methylation"/>
    <property type="evidence" value="ECO:0007669"/>
    <property type="project" value="UniProtKB-KW"/>
</dbReference>
<dbReference type="PANTHER" id="PTHR43464">
    <property type="entry name" value="METHYLTRANSFERASE"/>
    <property type="match status" value="1"/>
</dbReference>
<dbReference type="AlphaFoldDB" id="A0A1V0TJI9"/>
<sequence>MTTLLPRIMRALEHFHATHPWDHNAHYHRWILRQLPRRSTKALDVGSGSGDLARLLASRVGAVHGIDVDSTIADRARDLTDPAAPVTFAVGDALKEVPPGPYDLITCVATIHHMPFSDALTCFRQHLAPGGTLAVVGVYRPQSRSDYLIDAVAIPANVAMAWIKNKGRKAPRPVSMTAPTRPATMTFADIVRAAHQKLPGARLHRRLFWRYTLVWHRHKMIDSKGPYVTTE</sequence>
<keyword evidence="3" id="KW-0949">S-adenosyl-L-methionine</keyword>
<dbReference type="PANTHER" id="PTHR43464:SF19">
    <property type="entry name" value="UBIQUINONE BIOSYNTHESIS O-METHYLTRANSFERASE, MITOCHONDRIAL"/>
    <property type="match status" value="1"/>
</dbReference>
<dbReference type="CDD" id="cd02440">
    <property type="entry name" value="AdoMet_MTases"/>
    <property type="match status" value="1"/>
</dbReference>
<proteinExistence type="predicted"/>
<organism evidence="5 6">
    <name type="scientific">Streptomyces gilvosporeus</name>
    <dbReference type="NCBI Taxonomy" id="553510"/>
    <lineage>
        <taxon>Bacteria</taxon>
        <taxon>Bacillati</taxon>
        <taxon>Actinomycetota</taxon>
        <taxon>Actinomycetes</taxon>
        <taxon>Kitasatosporales</taxon>
        <taxon>Streptomycetaceae</taxon>
        <taxon>Streptomyces</taxon>
    </lineage>
</organism>
<evidence type="ECO:0000256" key="2">
    <source>
        <dbReference type="ARBA" id="ARBA00022679"/>
    </source>
</evidence>
<protein>
    <submittedName>
        <fullName evidence="5">SAM-dependent methyltransferase</fullName>
    </submittedName>
</protein>
<reference evidence="5 6" key="1">
    <citation type="submission" date="2017-04" db="EMBL/GenBank/DDBJ databases">
        <title>Complete Genome Sequence of Streptomyces gilvosporeus F607, a Capable Producer of Natamycin.</title>
        <authorList>
            <person name="Zong G."/>
            <person name="Zhong C."/>
            <person name="Fu J."/>
            <person name="Qin R."/>
            <person name="Cao G."/>
        </authorList>
    </citation>
    <scope>NUCLEOTIDE SEQUENCE [LARGE SCALE GENOMIC DNA]</scope>
    <source>
        <strain evidence="5 6">F607</strain>
    </source>
</reference>
<dbReference type="EMBL" id="CP020569">
    <property type="protein sequence ID" value="ARF53094.1"/>
    <property type="molecule type" value="Genomic_DNA"/>
</dbReference>
<dbReference type="KEGG" id="sgv:B1H19_01865"/>
<feature type="domain" description="Methyltransferase" evidence="4">
    <location>
        <begin position="43"/>
        <end position="131"/>
    </location>
</feature>
<dbReference type="OrthoDB" id="6064711at2"/>
<evidence type="ECO:0000313" key="5">
    <source>
        <dbReference type="EMBL" id="ARF53094.1"/>
    </source>
</evidence>
<gene>
    <name evidence="5" type="ORF">B1H19_01865</name>
</gene>
<evidence type="ECO:0000256" key="1">
    <source>
        <dbReference type="ARBA" id="ARBA00022603"/>
    </source>
</evidence>
<dbReference type="InterPro" id="IPR041698">
    <property type="entry name" value="Methyltransf_25"/>
</dbReference>
<accession>A0A1V0TJI9</accession>
<dbReference type="SUPFAM" id="SSF53335">
    <property type="entry name" value="S-adenosyl-L-methionine-dependent methyltransferases"/>
    <property type="match status" value="1"/>
</dbReference>
<keyword evidence="6" id="KW-1185">Reference proteome</keyword>
<keyword evidence="1 5" id="KW-0489">Methyltransferase</keyword>
<dbReference type="GO" id="GO:0008168">
    <property type="term" value="F:methyltransferase activity"/>
    <property type="evidence" value="ECO:0007669"/>
    <property type="project" value="UniProtKB-KW"/>
</dbReference>
<evidence type="ECO:0000256" key="3">
    <source>
        <dbReference type="ARBA" id="ARBA00022691"/>
    </source>
</evidence>
<dbReference type="InterPro" id="IPR029063">
    <property type="entry name" value="SAM-dependent_MTases_sf"/>
</dbReference>
<dbReference type="Pfam" id="PF13649">
    <property type="entry name" value="Methyltransf_25"/>
    <property type="match status" value="1"/>
</dbReference>
<keyword evidence="2 5" id="KW-0808">Transferase</keyword>